<feature type="compositionally biased region" description="Basic and acidic residues" evidence="1">
    <location>
        <begin position="28"/>
        <end position="52"/>
    </location>
</feature>
<protein>
    <recommendedName>
        <fullName evidence="4">Integrase</fullName>
    </recommendedName>
</protein>
<sequence length="52" mass="5985">MLFHTSVGRDKIWLSSSEMTHGPQSRRVRGDPKIDFPRTDDDKAKTERGNRA</sequence>
<feature type="compositionally biased region" description="Polar residues" evidence="1">
    <location>
        <begin position="14"/>
        <end position="23"/>
    </location>
</feature>
<accession>A0ABR6GBQ2</accession>
<name>A0ABR6GBQ2_9HYPH</name>
<reference evidence="2 3" key="1">
    <citation type="submission" date="2020-08" db="EMBL/GenBank/DDBJ databases">
        <title>Genomic Encyclopedia of Type Strains, Phase III (KMG-III): the genomes of soil and plant-associated and newly described type strains.</title>
        <authorList>
            <person name="Whitman W."/>
        </authorList>
    </citation>
    <scope>NUCLEOTIDE SEQUENCE [LARGE SCALE GENOMIC DNA]</scope>
    <source>
        <strain evidence="2 3">CECT 8280</strain>
    </source>
</reference>
<feature type="region of interest" description="Disordered" evidence="1">
    <location>
        <begin position="1"/>
        <end position="52"/>
    </location>
</feature>
<evidence type="ECO:0000313" key="3">
    <source>
        <dbReference type="Proteomes" id="UP000542811"/>
    </source>
</evidence>
<comment type="caution">
    <text evidence="2">The sequence shown here is derived from an EMBL/GenBank/DDBJ whole genome shotgun (WGS) entry which is preliminary data.</text>
</comment>
<dbReference type="EMBL" id="JACHXX010000005">
    <property type="protein sequence ID" value="MBB3163702.1"/>
    <property type="molecule type" value="Genomic_DNA"/>
</dbReference>
<gene>
    <name evidence="2" type="ORF">FHS25_004182</name>
</gene>
<evidence type="ECO:0000313" key="2">
    <source>
        <dbReference type="EMBL" id="MBB3163702.1"/>
    </source>
</evidence>
<proteinExistence type="predicted"/>
<keyword evidence="3" id="KW-1185">Reference proteome</keyword>
<evidence type="ECO:0000256" key="1">
    <source>
        <dbReference type="SAM" id="MobiDB-lite"/>
    </source>
</evidence>
<dbReference type="Proteomes" id="UP000542811">
    <property type="component" value="Unassembled WGS sequence"/>
</dbReference>
<organism evidence="2 3">
    <name type="scientific">Rhizobium laguerreae</name>
    <dbReference type="NCBI Taxonomy" id="1076926"/>
    <lineage>
        <taxon>Bacteria</taxon>
        <taxon>Pseudomonadati</taxon>
        <taxon>Pseudomonadota</taxon>
        <taxon>Alphaproteobacteria</taxon>
        <taxon>Hyphomicrobiales</taxon>
        <taxon>Rhizobiaceae</taxon>
        <taxon>Rhizobium/Agrobacterium group</taxon>
        <taxon>Rhizobium</taxon>
    </lineage>
</organism>
<evidence type="ECO:0008006" key="4">
    <source>
        <dbReference type="Google" id="ProtNLM"/>
    </source>
</evidence>